<accession>A0A376C072</accession>
<dbReference type="GO" id="GO:0005524">
    <property type="term" value="F:ATP binding"/>
    <property type="evidence" value="ECO:0007669"/>
    <property type="project" value="InterPro"/>
</dbReference>
<dbReference type="Gene3D" id="3.40.50.10810">
    <property type="entry name" value="Tandem AAA-ATPase domain"/>
    <property type="match status" value="1"/>
</dbReference>
<reference evidence="2 3" key="1">
    <citation type="submission" date="2018-06" db="EMBL/GenBank/DDBJ databases">
        <authorList>
            <consortium name="Pathogen Informatics"/>
            <person name="Doyle S."/>
        </authorList>
    </citation>
    <scope>NUCLEOTIDE SEQUENCE [LARGE SCALE GENOMIC DNA]</scope>
    <source>
        <strain evidence="2 3">NCTC11661</strain>
    </source>
</reference>
<dbReference type="Proteomes" id="UP000255515">
    <property type="component" value="Unassembled WGS sequence"/>
</dbReference>
<sequence>MLEILQKRIKNSKIYQLKDKGIKRLYFPYIKNTPKMKISTWLEIVNDKLDVFVNVACENQHPNWETNKENEILEGLREKFRELINNCELQRRKVPLHERLRDDVVPVHSDSMLHQAQALRFCCSMKVTALFTDTGTGKSKIAIDLAISRYEAGQINKVLIFCPVSTKINFKKEIDKWGGAIPIEWKIVGIETMSSSELTVLNLLKWVDSETMIVVDESHLCKTPTAKRSRRIKACCEKASYKMIMTGTPAESVKDMFMQYSLLSDLIIGGNGWSSFEEKYLIKDMRGDVIAYKNVDYLMGLLEPYTYQVNKEEVMNLPDKTFKEIRCPLNENQEATYSYFKNELLEKLEQVNGDYVSPTLIFQYFGKLQQISCGFIPTEDGDVKDLGTTKFDFLEQVDYKNGQTIFFCKYLFELDKLVSYLGRENCAVFTGENRENRDTEKEDFTLGRRQFFVATMGSGGIGLNGLQHCNRIIFWSNSFKYNERKQCIGRIDRKGQERPMKIYDMRSDCGIEARIAANLKRKGNLSDEIKKLLKEKTKLKKYVHSL</sequence>
<gene>
    <name evidence="2" type="ORF">NCTC11661_00797</name>
</gene>
<dbReference type="EMBL" id="UFTJ01000001">
    <property type="protein sequence ID" value="SSZ47131.1"/>
    <property type="molecule type" value="Genomic_DNA"/>
</dbReference>
<dbReference type="SUPFAM" id="SSF52540">
    <property type="entry name" value="P-loop containing nucleoside triphosphate hydrolases"/>
    <property type="match status" value="2"/>
</dbReference>
<feature type="domain" description="Helicase ATP-binding" evidence="1">
    <location>
        <begin position="107"/>
        <end position="283"/>
    </location>
</feature>
<dbReference type="InterPro" id="IPR014001">
    <property type="entry name" value="Helicase_ATP-bd"/>
</dbReference>
<dbReference type="Gene3D" id="3.40.50.300">
    <property type="entry name" value="P-loop containing nucleotide triphosphate hydrolases"/>
    <property type="match status" value="1"/>
</dbReference>
<dbReference type="AlphaFoldDB" id="A0A376C072"/>
<dbReference type="InterPro" id="IPR001650">
    <property type="entry name" value="Helicase_C-like"/>
</dbReference>
<name>A0A376C072_9FLAO</name>
<organism evidence="2 3">
    <name type="scientific">Bergeyella zoohelcum</name>
    <dbReference type="NCBI Taxonomy" id="1015"/>
    <lineage>
        <taxon>Bacteria</taxon>
        <taxon>Pseudomonadati</taxon>
        <taxon>Bacteroidota</taxon>
        <taxon>Flavobacteriia</taxon>
        <taxon>Flavobacteriales</taxon>
        <taxon>Weeksellaceae</taxon>
        <taxon>Bergeyella</taxon>
    </lineage>
</organism>
<dbReference type="Pfam" id="PF00176">
    <property type="entry name" value="SNF2-rel_dom"/>
    <property type="match status" value="1"/>
</dbReference>
<dbReference type="InterPro" id="IPR038718">
    <property type="entry name" value="SNF2-like_sf"/>
</dbReference>
<evidence type="ECO:0000313" key="3">
    <source>
        <dbReference type="Proteomes" id="UP000255515"/>
    </source>
</evidence>
<evidence type="ECO:0000313" key="2">
    <source>
        <dbReference type="EMBL" id="SSZ47131.1"/>
    </source>
</evidence>
<evidence type="ECO:0000259" key="1">
    <source>
        <dbReference type="SMART" id="SM00487"/>
    </source>
</evidence>
<dbReference type="SMART" id="SM00487">
    <property type="entry name" value="DEXDc"/>
    <property type="match status" value="1"/>
</dbReference>
<proteinExistence type="predicted"/>
<dbReference type="InterPro" id="IPR000330">
    <property type="entry name" value="SNF2_N"/>
</dbReference>
<dbReference type="RefSeq" id="WP_002686460.1">
    <property type="nucleotide sequence ID" value="NZ_UFTJ01000001.1"/>
</dbReference>
<dbReference type="PANTHER" id="PTHR10799">
    <property type="entry name" value="SNF2/RAD54 HELICASE FAMILY"/>
    <property type="match status" value="1"/>
</dbReference>
<protein>
    <submittedName>
        <fullName evidence="2">N-formylmethionyl-tRNA deformylase</fullName>
    </submittedName>
</protein>
<dbReference type="Pfam" id="PF00271">
    <property type="entry name" value="Helicase_C"/>
    <property type="match status" value="1"/>
</dbReference>
<dbReference type="InterPro" id="IPR027417">
    <property type="entry name" value="P-loop_NTPase"/>
</dbReference>